<feature type="region of interest" description="Disordered" evidence="1">
    <location>
        <begin position="74"/>
        <end position="109"/>
    </location>
</feature>
<dbReference type="EMBL" id="CM000849">
    <property type="protein sequence ID" value="KRH07386.1"/>
    <property type="molecule type" value="Genomic_DNA"/>
</dbReference>
<name>A0A0R0FN35_SOYBN</name>
<keyword evidence="5" id="KW-1185">Reference proteome</keyword>
<feature type="domain" description="Transposase-associated" evidence="2">
    <location>
        <begin position="6"/>
        <end position="79"/>
    </location>
</feature>
<evidence type="ECO:0000313" key="3">
    <source>
        <dbReference type="EMBL" id="KRH07386.1"/>
    </source>
</evidence>
<dbReference type="Gramene" id="KRH07386">
    <property type="protein sequence ID" value="KRH07386"/>
    <property type="gene ID" value="GLYMA_16G085000"/>
</dbReference>
<reference evidence="4" key="2">
    <citation type="submission" date="2018-02" db="UniProtKB">
        <authorList>
            <consortium name="EnsemblPlants"/>
        </authorList>
    </citation>
    <scope>IDENTIFICATION</scope>
    <source>
        <strain evidence="4">Williams 82</strain>
    </source>
</reference>
<reference evidence="3 4" key="1">
    <citation type="journal article" date="2010" name="Nature">
        <title>Genome sequence of the palaeopolyploid soybean.</title>
        <authorList>
            <person name="Schmutz J."/>
            <person name="Cannon S.B."/>
            <person name="Schlueter J."/>
            <person name="Ma J."/>
            <person name="Mitros T."/>
            <person name="Nelson W."/>
            <person name="Hyten D.L."/>
            <person name="Song Q."/>
            <person name="Thelen J.J."/>
            <person name="Cheng J."/>
            <person name="Xu D."/>
            <person name="Hellsten U."/>
            <person name="May G.D."/>
            <person name="Yu Y."/>
            <person name="Sakurai T."/>
            <person name="Umezawa T."/>
            <person name="Bhattacharyya M.K."/>
            <person name="Sandhu D."/>
            <person name="Valliyodan B."/>
            <person name="Lindquist E."/>
            <person name="Peto M."/>
            <person name="Grant D."/>
            <person name="Shu S."/>
            <person name="Goodstein D."/>
            <person name="Barry K."/>
            <person name="Futrell-Griggs M."/>
            <person name="Abernathy B."/>
            <person name="Du J."/>
            <person name="Tian Z."/>
            <person name="Zhu L."/>
            <person name="Gill N."/>
            <person name="Joshi T."/>
            <person name="Libault M."/>
            <person name="Sethuraman A."/>
            <person name="Zhang X.-C."/>
            <person name="Shinozaki K."/>
            <person name="Nguyen H.T."/>
            <person name="Wing R.A."/>
            <person name="Cregan P."/>
            <person name="Specht J."/>
            <person name="Grimwood J."/>
            <person name="Rokhsar D."/>
            <person name="Stacey G."/>
            <person name="Shoemaker R.C."/>
            <person name="Jackson S.A."/>
        </authorList>
    </citation>
    <scope>NUCLEOTIDE SEQUENCE</scope>
    <source>
        <strain evidence="4">cv. Williams 82</strain>
        <tissue evidence="3">Callus</tissue>
    </source>
</reference>
<dbReference type="AlphaFoldDB" id="A0A0R0FN35"/>
<protein>
    <recommendedName>
        <fullName evidence="2">Transposase-associated domain-containing protein</fullName>
    </recommendedName>
</protein>
<feature type="compositionally biased region" description="Basic and acidic residues" evidence="1">
    <location>
        <begin position="74"/>
        <end position="89"/>
    </location>
</feature>
<sequence length="109" mass="12583">MNKQNKGWIKLNIQASIEYLKGINDFLEFSFSYSKNKNTIRCPCCRCNAIYYKTRDEVIGDLLKSRFQQNYEHWESHGESSSDSKCHNDDDFEDDANVLGANVETGDDA</sequence>
<dbReference type="OMA" id="NEFISHP"/>
<reference evidence="3" key="3">
    <citation type="submission" date="2018-07" db="EMBL/GenBank/DDBJ databases">
        <title>WGS assembly of Glycine max.</title>
        <authorList>
            <person name="Schmutz J."/>
            <person name="Cannon S."/>
            <person name="Schlueter J."/>
            <person name="Ma J."/>
            <person name="Mitros T."/>
            <person name="Nelson W."/>
            <person name="Hyten D."/>
            <person name="Song Q."/>
            <person name="Thelen J."/>
            <person name="Cheng J."/>
            <person name="Xu D."/>
            <person name="Hellsten U."/>
            <person name="May G."/>
            <person name="Yu Y."/>
            <person name="Sakurai T."/>
            <person name="Umezawa T."/>
            <person name="Bhattacharyya M."/>
            <person name="Sandhu D."/>
            <person name="Valliyodan B."/>
            <person name="Lindquist E."/>
            <person name="Peto M."/>
            <person name="Grant D."/>
            <person name="Shu S."/>
            <person name="Goodstein D."/>
            <person name="Barry K."/>
            <person name="Futrell-Griggs M."/>
            <person name="Abernathy B."/>
            <person name="Du J."/>
            <person name="Tian Z."/>
            <person name="Zhu L."/>
            <person name="Gill N."/>
            <person name="Joshi T."/>
            <person name="Libault M."/>
            <person name="Sethuraman A."/>
            <person name="Zhang X."/>
            <person name="Shinozaki K."/>
            <person name="Nguyen H."/>
            <person name="Wing R."/>
            <person name="Cregan P."/>
            <person name="Specht J."/>
            <person name="Grimwood J."/>
            <person name="Rokhsar D."/>
            <person name="Stacey G."/>
            <person name="Shoemaker R."/>
            <person name="Jackson S."/>
        </authorList>
    </citation>
    <scope>NUCLEOTIDE SEQUENCE</scope>
    <source>
        <tissue evidence="3">Callus</tissue>
    </source>
</reference>
<dbReference type="Proteomes" id="UP000008827">
    <property type="component" value="Chromosome 16"/>
</dbReference>
<proteinExistence type="predicted"/>
<dbReference type="InParanoid" id="A0A0R0FN35"/>
<accession>A0A0R0FN35</accession>
<organism evidence="3">
    <name type="scientific">Glycine max</name>
    <name type="common">Soybean</name>
    <name type="synonym">Glycine hispida</name>
    <dbReference type="NCBI Taxonomy" id="3847"/>
    <lineage>
        <taxon>Eukaryota</taxon>
        <taxon>Viridiplantae</taxon>
        <taxon>Streptophyta</taxon>
        <taxon>Embryophyta</taxon>
        <taxon>Tracheophyta</taxon>
        <taxon>Spermatophyta</taxon>
        <taxon>Magnoliopsida</taxon>
        <taxon>eudicotyledons</taxon>
        <taxon>Gunneridae</taxon>
        <taxon>Pentapetalae</taxon>
        <taxon>rosids</taxon>
        <taxon>fabids</taxon>
        <taxon>Fabales</taxon>
        <taxon>Fabaceae</taxon>
        <taxon>Papilionoideae</taxon>
        <taxon>50 kb inversion clade</taxon>
        <taxon>NPAAA clade</taxon>
        <taxon>indigoferoid/millettioid clade</taxon>
        <taxon>Phaseoleae</taxon>
        <taxon>Glycine</taxon>
        <taxon>Glycine subgen. Soja</taxon>
    </lineage>
</organism>
<dbReference type="Pfam" id="PF13963">
    <property type="entry name" value="Transpos_assoc"/>
    <property type="match status" value="1"/>
</dbReference>
<evidence type="ECO:0000259" key="2">
    <source>
        <dbReference type="Pfam" id="PF13963"/>
    </source>
</evidence>
<evidence type="ECO:0000313" key="5">
    <source>
        <dbReference type="Proteomes" id="UP000008827"/>
    </source>
</evidence>
<evidence type="ECO:0000313" key="4">
    <source>
        <dbReference type="EnsemblPlants" id="KRH07386"/>
    </source>
</evidence>
<gene>
    <name evidence="3" type="ORF">GLYMA_16G085000</name>
</gene>
<evidence type="ECO:0000256" key="1">
    <source>
        <dbReference type="SAM" id="MobiDB-lite"/>
    </source>
</evidence>
<dbReference type="EnsemblPlants" id="KRH07386">
    <property type="protein sequence ID" value="KRH07386"/>
    <property type="gene ID" value="GLYMA_16G085000"/>
</dbReference>
<dbReference type="InterPro" id="IPR029480">
    <property type="entry name" value="Transpos_assoc"/>
</dbReference>